<comment type="caution">
    <text evidence="1">The sequence shown here is derived from an EMBL/GenBank/DDBJ whole genome shotgun (WGS) entry which is preliminary data.</text>
</comment>
<proteinExistence type="predicted"/>
<evidence type="ECO:0000313" key="1">
    <source>
        <dbReference type="EMBL" id="CAK9068331.1"/>
    </source>
</evidence>
<accession>A0ABP0NXS2</accession>
<reference evidence="1 2" key="1">
    <citation type="submission" date="2024-02" db="EMBL/GenBank/DDBJ databases">
        <authorList>
            <person name="Chen Y."/>
            <person name="Shah S."/>
            <person name="Dougan E. K."/>
            <person name="Thang M."/>
            <person name="Chan C."/>
        </authorList>
    </citation>
    <scope>NUCLEOTIDE SEQUENCE [LARGE SCALE GENOMIC DNA]</scope>
</reference>
<keyword evidence="2" id="KW-1185">Reference proteome</keyword>
<dbReference type="Proteomes" id="UP001642464">
    <property type="component" value="Unassembled WGS sequence"/>
</dbReference>
<sequence length="152" mass="17439">MQQTCGEKRLEVGAHVTPNAFDKEVQDSARHDAPRSGLISSEFWSTGMPRSSASPFAFATVSSRQPPKEADLKSDWAIVVLVLLGLSFFTCVYGVRFRRQLWYVFLRQVRLRWRDRNGLVADLCLGHCGVKVMFRDESYLSLYFCNIYSQYV</sequence>
<protein>
    <submittedName>
        <fullName evidence="1">Uncharacterized protein</fullName>
    </submittedName>
</protein>
<dbReference type="EMBL" id="CAXAMM010031557">
    <property type="protein sequence ID" value="CAK9068331.1"/>
    <property type="molecule type" value="Genomic_DNA"/>
</dbReference>
<name>A0ABP0NXS2_9DINO</name>
<gene>
    <name evidence="1" type="ORF">SCF082_LOCUS34432</name>
</gene>
<evidence type="ECO:0000313" key="2">
    <source>
        <dbReference type="Proteomes" id="UP001642464"/>
    </source>
</evidence>
<organism evidence="1 2">
    <name type="scientific">Durusdinium trenchii</name>
    <dbReference type="NCBI Taxonomy" id="1381693"/>
    <lineage>
        <taxon>Eukaryota</taxon>
        <taxon>Sar</taxon>
        <taxon>Alveolata</taxon>
        <taxon>Dinophyceae</taxon>
        <taxon>Suessiales</taxon>
        <taxon>Symbiodiniaceae</taxon>
        <taxon>Durusdinium</taxon>
    </lineage>
</organism>